<feature type="chain" id="PRO_5027078140" evidence="2">
    <location>
        <begin position="44"/>
        <end position="658"/>
    </location>
</feature>
<dbReference type="InterPro" id="IPR006311">
    <property type="entry name" value="TAT_signal"/>
</dbReference>
<keyword evidence="2" id="KW-0732">Signal</keyword>
<dbReference type="InterPro" id="IPR030678">
    <property type="entry name" value="Peptide/Ni-bd"/>
</dbReference>
<dbReference type="Pfam" id="PF00496">
    <property type="entry name" value="SBP_bac_5"/>
    <property type="match status" value="1"/>
</dbReference>
<evidence type="ECO:0000313" key="4">
    <source>
        <dbReference type="EMBL" id="CAA9590792.1"/>
    </source>
</evidence>
<dbReference type="GO" id="GO:0030288">
    <property type="term" value="C:outer membrane-bounded periplasmic space"/>
    <property type="evidence" value="ECO:0007669"/>
    <property type="project" value="UniProtKB-ARBA"/>
</dbReference>
<evidence type="ECO:0000256" key="1">
    <source>
        <dbReference type="SAM" id="MobiDB-lite"/>
    </source>
</evidence>
<dbReference type="GO" id="GO:0015833">
    <property type="term" value="P:peptide transport"/>
    <property type="evidence" value="ECO:0007669"/>
    <property type="project" value="TreeGrafter"/>
</dbReference>
<dbReference type="Gene3D" id="3.10.105.10">
    <property type="entry name" value="Dipeptide-binding Protein, Domain 3"/>
    <property type="match status" value="1"/>
</dbReference>
<feature type="compositionally biased region" description="Basic and acidic residues" evidence="1">
    <location>
        <begin position="390"/>
        <end position="403"/>
    </location>
</feature>
<reference evidence="4" key="1">
    <citation type="submission" date="2020-02" db="EMBL/GenBank/DDBJ databases">
        <authorList>
            <person name="Meier V. D."/>
        </authorList>
    </citation>
    <scope>NUCLEOTIDE SEQUENCE</scope>
    <source>
        <strain evidence="4">AVDCRST_MAG18</strain>
    </source>
</reference>
<dbReference type="PROSITE" id="PS51318">
    <property type="entry name" value="TAT"/>
    <property type="match status" value="1"/>
</dbReference>
<evidence type="ECO:0000256" key="2">
    <source>
        <dbReference type="SAM" id="SignalP"/>
    </source>
</evidence>
<dbReference type="GO" id="GO:0043190">
    <property type="term" value="C:ATP-binding cassette (ABC) transporter complex"/>
    <property type="evidence" value="ECO:0007669"/>
    <property type="project" value="InterPro"/>
</dbReference>
<dbReference type="GO" id="GO:1904680">
    <property type="term" value="F:peptide transmembrane transporter activity"/>
    <property type="evidence" value="ECO:0007669"/>
    <property type="project" value="TreeGrafter"/>
</dbReference>
<dbReference type="PANTHER" id="PTHR30290">
    <property type="entry name" value="PERIPLASMIC BINDING COMPONENT OF ABC TRANSPORTER"/>
    <property type="match status" value="1"/>
</dbReference>
<dbReference type="CDD" id="cd08513">
    <property type="entry name" value="PBP2_thermophilic_Hb8_like"/>
    <property type="match status" value="1"/>
</dbReference>
<feature type="region of interest" description="Disordered" evidence="1">
    <location>
        <begin position="390"/>
        <end position="409"/>
    </location>
</feature>
<protein>
    <submittedName>
        <fullName evidence="4">Oligopeptide ABC transporter, periplasmic oligopeptide-binding protein OppA</fullName>
    </submittedName>
</protein>
<organism evidence="4">
    <name type="scientific">uncultured Thermomicrobiales bacterium</name>
    <dbReference type="NCBI Taxonomy" id="1645740"/>
    <lineage>
        <taxon>Bacteria</taxon>
        <taxon>Pseudomonadati</taxon>
        <taxon>Thermomicrobiota</taxon>
        <taxon>Thermomicrobia</taxon>
        <taxon>Thermomicrobiales</taxon>
        <taxon>environmental samples</taxon>
    </lineage>
</organism>
<evidence type="ECO:0000259" key="3">
    <source>
        <dbReference type="Pfam" id="PF00496"/>
    </source>
</evidence>
<dbReference type="PANTHER" id="PTHR30290:SF65">
    <property type="entry name" value="MONOACYL PHOSPHATIDYLINOSITOL TETRAMANNOSIDE-BINDING PROTEIN LPQW-RELATED"/>
    <property type="match status" value="1"/>
</dbReference>
<feature type="region of interest" description="Disordered" evidence="1">
    <location>
        <begin position="102"/>
        <end position="121"/>
    </location>
</feature>
<dbReference type="AlphaFoldDB" id="A0A6J4VX11"/>
<dbReference type="InterPro" id="IPR000914">
    <property type="entry name" value="SBP_5_dom"/>
</dbReference>
<feature type="domain" description="Solute-binding protein family 5" evidence="3">
    <location>
        <begin position="168"/>
        <end position="566"/>
    </location>
</feature>
<feature type="signal peptide" evidence="2">
    <location>
        <begin position="1"/>
        <end position="43"/>
    </location>
</feature>
<sequence length="658" mass="69666">MADHEPLYSLAADLTTGRLSRRAFIRRAAALGLSASAIGAVLAACGGATTTPTSAPVVPTATRAAAASTAPSVAPSAAPSAAASASPAASAAALATRPATAAASTAPASATAGAATGPTKRGGGGQLKLLWWQSPVVLNPHLIQGQKDTDASRPVYEPLATIGGDGKYVPILAAEIPSRENGGLSQDGKTVTWKLKSGVKWSDGTPFTAKDVAFTYQFIADPKSAATTIGSYKTIDKVEAIDDTTVKITFKAPEAAWFLPFVNQNGLILPQHIFKDGIGEPAKNFPANLKPVGTGPYKVTDFKPGDTVTYTINENYRNANGPFFDTVQVKGGGDAPSAARAVLQTGDYDYAWNLQVDAAVLTQLETGGKGIVAANNGSSTERILINFSDPNKEVDGQRSEKNTPHPFQTDKSVRNAYALACDKKSIVDTIYGKSGAIGNNVLYNPPQYNSPNTKSEYDLAKANALLDAAGWAKSGQYRAKGGVPMKITYSTTVNAVRQKTQQVVKDGLEKIGVQVELKSVDASVFFAPGSGGNVDSASLFYNDIEMYTNGNSSPDPFSYMEGLTTAQIAQKSNSWSGNNYTRWSNKEYDAVIEQLKTELDPAKRAELFIKANDIEINDFAEIPLVARKNVSGISKTLEVGQYTPWDSELWNIGNWVRK</sequence>
<dbReference type="EMBL" id="CADCWN010000418">
    <property type="protein sequence ID" value="CAA9590792.1"/>
    <property type="molecule type" value="Genomic_DNA"/>
</dbReference>
<dbReference type="InterPro" id="IPR039424">
    <property type="entry name" value="SBP_5"/>
</dbReference>
<dbReference type="PIRSF" id="PIRSF002741">
    <property type="entry name" value="MppA"/>
    <property type="match status" value="1"/>
</dbReference>
<dbReference type="Gene3D" id="3.40.190.10">
    <property type="entry name" value="Periplasmic binding protein-like II"/>
    <property type="match status" value="1"/>
</dbReference>
<gene>
    <name evidence="4" type="ORF">AVDCRST_MAG18-5188</name>
</gene>
<proteinExistence type="predicted"/>
<name>A0A6J4VX11_9BACT</name>
<accession>A0A6J4VX11</accession>
<dbReference type="SUPFAM" id="SSF53850">
    <property type="entry name" value="Periplasmic binding protein-like II"/>
    <property type="match status" value="1"/>
</dbReference>
<feature type="compositionally biased region" description="Low complexity" evidence="1">
    <location>
        <begin position="102"/>
        <end position="119"/>
    </location>
</feature>